<accession>A0ABW5BIX5</accession>
<dbReference type="PROSITE" id="PS00330">
    <property type="entry name" value="HEMOLYSIN_CALCIUM"/>
    <property type="match status" value="2"/>
</dbReference>
<feature type="domain" description="RapA2 cadherin-like" evidence="3">
    <location>
        <begin position="347"/>
        <end position="428"/>
    </location>
</feature>
<proteinExistence type="predicted"/>
<dbReference type="Gene3D" id="2.150.10.10">
    <property type="entry name" value="Serralysin-like metalloprotease, C-terminal"/>
    <property type="match status" value="1"/>
</dbReference>
<evidence type="ECO:0000313" key="5">
    <source>
        <dbReference type="Proteomes" id="UP001597294"/>
    </source>
</evidence>
<dbReference type="InterPro" id="IPR001343">
    <property type="entry name" value="Hemolysn_Ca-bd"/>
</dbReference>
<sequence length="904" mass="90951">MTQVTSETVSSNFSGEMGQDQLVGQSLATVDVTAPAAGETINVVLTKGQTANLNFDATGATPVIEGNNFVLTFDNNGDGSADSRIVFENLVEASQGADGPVLIIGGIELSAGLLIGQAQALNAGETLETAAGAGAGPQGGGGSTYDDETGDLVDLLEAQDTLGGTELDFNLLAGADEQTLAALDDAPVNNGAPPVNVKVHEDALKGANAEGGEGGETQVSEISITAEALAATVDAGDDGLGGFDFNENVSGDTGVTSQGEVVTYKVITDGTGAVIAVQGVAGSGDGERVVFELTKDGDDFNFALKDQIDHTPNIPANDDGQSLDLDISGAFKAFDSDGDEVVLETAVTVTIEDDVPVALADSASVAGTGTDTTVTGNVLDNDGVGADGGKVTSITFDGKEHAVAADGVTEIIGENGTLQISADGSYSYTASGYQAGGDFSVGRSGTGGRSSDWGEVKLYAYGKDDTPDFDALANTGANVTFGSRGVGVSGGSPAPTQINHDAVTGNSEKLIIDLQADATSATVRVSNLYKTESTGEQGRWTAYDSEGNAVATGLLNDTTISYSDSNVGTATIDTGGATFQYLVMDATGYAGDGNRRGDSSDYFVRQVTFKTDEDGAGTDIFTYQVTDGDGDTASSTLSLTVDGSSADYSTATAGIQAFLDYDGGPVGGANAPTGGANNSEIKGKVGLSKELVSDDSLEGVDDLVATDFGDYVYGSAADNQISLGGGNDTFDDRYNGSGNDTVDGGSGNDRMWTGDGEDTLIGGIGNDILSGESGNDLLIGGEGDDLLIGGSGADTYKFSADDIGGTDTINGFSTGQGDILDLSELLIDNGSLAGAGNDAELATALDDYLNISVAGGKTTITVDQDGISGGGDTATIVLNTAGFGSSEADVIKSLLDHDSLDVIS</sequence>
<dbReference type="PANTHER" id="PTHR38340:SF1">
    <property type="entry name" value="S-LAYER PROTEIN"/>
    <property type="match status" value="1"/>
</dbReference>
<evidence type="ECO:0000313" key="4">
    <source>
        <dbReference type="EMBL" id="MFD2206063.1"/>
    </source>
</evidence>
<keyword evidence="5" id="KW-1185">Reference proteome</keyword>
<dbReference type="PRINTS" id="PR00313">
    <property type="entry name" value="CABNDNGRPT"/>
</dbReference>
<evidence type="ECO:0000259" key="3">
    <source>
        <dbReference type="Pfam" id="PF17803"/>
    </source>
</evidence>
<dbReference type="RefSeq" id="WP_380251279.1">
    <property type="nucleotide sequence ID" value="NZ_JBHUII010000004.1"/>
</dbReference>
<name>A0ABW5BIX5_9PROT</name>
<comment type="subcellular location">
    <subcellularLocation>
        <location evidence="1">Secreted</location>
    </subcellularLocation>
</comment>
<comment type="caution">
    <text evidence="4">The sequence shown here is derived from an EMBL/GenBank/DDBJ whole genome shotgun (WGS) entry which is preliminary data.</text>
</comment>
<keyword evidence="2" id="KW-0964">Secreted</keyword>
<dbReference type="Proteomes" id="UP001597294">
    <property type="component" value="Unassembled WGS sequence"/>
</dbReference>
<evidence type="ECO:0000256" key="2">
    <source>
        <dbReference type="ARBA" id="ARBA00022525"/>
    </source>
</evidence>
<dbReference type="Pfam" id="PF17803">
    <property type="entry name" value="Cadherin_4"/>
    <property type="match status" value="1"/>
</dbReference>
<dbReference type="InterPro" id="IPR011049">
    <property type="entry name" value="Serralysin-like_metalloprot_C"/>
</dbReference>
<reference evidence="5" key="1">
    <citation type="journal article" date="2019" name="Int. J. Syst. Evol. Microbiol.">
        <title>The Global Catalogue of Microorganisms (GCM) 10K type strain sequencing project: providing services to taxonomists for standard genome sequencing and annotation.</title>
        <authorList>
            <consortium name="The Broad Institute Genomics Platform"/>
            <consortium name="The Broad Institute Genome Sequencing Center for Infectious Disease"/>
            <person name="Wu L."/>
            <person name="Ma J."/>
        </authorList>
    </citation>
    <scope>NUCLEOTIDE SEQUENCE [LARGE SCALE GENOMIC DNA]</scope>
    <source>
        <strain evidence="5">CGMCC 4.7192</strain>
    </source>
</reference>
<gene>
    <name evidence="4" type="ORF">ACFSKO_10585</name>
</gene>
<dbReference type="NCBIfam" id="TIGR03661">
    <property type="entry name" value="T1SS_VCA0849"/>
    <property type="match status" value="1"/>
</dbReference>
<organism evidence="4 5">
    <name type="scientific">Kiloniella antarctica</name>
    <dbReference type="NCBI Taxonomy" id="1550907"/>
    <lineage>
        <taxon>Bacteria</taxon>
        <taxon>Pseudomonadati</taxon>
        <taxon>Pseudomonadota</taxon>
        <taxon>Alphaproteobacteria</taxon>
        <taxon>Rhodospirillales</taxon>
        <taxon>Kiloniellaceae</taxon>
        <taxon>Kiloniella</taxon>
    </lineage>
</organism>
<dbReference type="EMBL" id="JBHUII010000004">
    <property type="protein sequence ID" value="MFD2206063.1"/>
    <property type="molecule type" value="Genomic_DNA"/>
</dbReference>
<dbReference type="InterPro" id="IPR040853">
    <property type="entry name" value="RapA2_cadherin-like"/>
</dbReference>
<dbReference type="SUPFAM" id="SSF51120">
    <property type="entry name" value="beta-Roll"/>
    <property type="match status" value="1"/>
</dbReference>
<protein>
    <submittedName>
        <fullName evidence="4">Type I secretion C-terminal target domain-containing protein</fullName>
    </submittedName>
</protein>
<evidence type="ECO:0000256" key="1">
    <source>
        <dbReference type="ARBA" id="ARBA00004613"/>
    </source>
</evidence>
<dbReference type="InterPro" id="IPR050557">
    <property type="entry name" value="RTX_toxin/Mannuronan_C5-epim"/>
</dbReference>
<dbReference type="InterPro" id="IPR018511">
    <property type="entry name" value="Hemolysin-typ_Ca-bd_CS"/>
</dbReference>
<dbReference type="PANTHER" id="PTHR38340">
    <property type="entry name" value="S-LAYER PROTEIN"/>
    <property type="match status" value="1"/>
</dbReference>
<dbReference type="Pfam" id="PF00353">
    <property type="entry name" value="HemolysinCabind"/>
    <property type="match status" value="2"/>
</dbReference>
<dbReference type="InterPro" id="IPR019960">
    <property type="entry name" value="T1SS_VCA0849"/>
</dbReference>